<dbReference type="InterPro" id="IPR013154">
    <property type="entry name" value="ADH-like_N"/>
</dbReference>
<comment type="subunit">
    <text evidence="4">Homodimer.</text>
</comment>
<protein>
    <recommendedName>
        <fullName evidence="7">Alcohol dehydrogenase class-3</fullName>
        <ecNumber evidence="6">1.1.1.1</ecNumber>
        <ecNumber evidence="5">1.1.1.284</ecNumber>
    </recommendedName>
    <alternativeName>
        <fullName evidence="22">Alcohol dehydrogenase I</fullName>
    </alternativeName>
    <alternativeName>
        <fullName evidence="16">Alcohol dehydrogenase class-III</fullName>
    </alternativeName>
    <alternativeName>
        <fullName evidence="14">Glutathione-dependent formaldehyde dehydrogenase</fullName>
    </alternativeName>
    <alternativeName>
        <fullName evidence="15">S-(hydroxymethyl)glutathione dehydrogenase</fullName>
    </alternativeName>
</protein>
<dbReference type="AlphaFoldDB" id="A0A3L8SFU9"/>
<evidence type="ECO:0000256" key="11">
    <source>
        <dbReference type="ARBA" id="ARBA00022990"/>
    </source>
</evidence>
<keyword evidence="9" id="KW-0479">Metal-binding</keyword>
<evidence type="ECO:0000256" key="4">
    <source>
        <dbReference type="ARBA" id="ARBA00011738"/>
    </source>
</evidence>
<evidence type="ECO:0000256" key="20">
    <source>
        <dbReference type="ARBA" id="ARBA00049164"/>
    </source>
</evidence>
<evidence type="ECO:0000313" key="24">
    <source>
        <dbReference type="EMBL" id="RLW00852.1"/>
    </source>
</evidence>
<dbReference type="SUPFAM" id="SSF50129">
    <property type="entry name" value="GroES-like"/>
    <property type="match status" value="5"/>
</dbReference>
<name>A0A3L8SFU9_CHLGU</name>
<accession>A0A3L8SFU9</accession>
<evidence type="ECO:0000256" key="1">
    <source>
        <dbReference type="ARBA" id="ARBA00001947"/>
    </source>
</evidence>
<dbReference type="EC" id="1.1.1.1" evidence="6"/>
<dbReference type="OrthoDB" id="417550at2759"/>
<comment type="catalytic activity">
    <reaction evidence="19">
        <text>S-nitrosoglutathione + NADH + H(+) = S-(hydroxysulfenamide)glutathione + NAD(+)</text>
        <dbReference type="Rhea" id="RHEA:78371"/>
        <dbReference type="ChEBI" id="CHEBI:15378"/>
        <dbReference type="ChEBI" id="CHEBI:57540"/>
        <dbReference type="ChEBI" id="CHEBI:57945"/>
        <dbReference type="ChEBI" id="CHEBI:145544"/>
        <dbReference type="ChEBI" id="CHEBI:229723"/>
    </reaction>
    <physiologicalReaction direction="left-to-right" evidence="19">
        <dbReference type="Rhea" id="RHEA:78372"/>
    </physiologicalReaction>
</comment>
<evidence type="ECO:0000256" key="13">
    <source>
        <dbReference type="ARBA" id="ARBA00023027"/>
    </source>
</evidence>
<dbReference type="EMBL" id="QUSF01000025">
    <property type="protein sequence ID" value="RLW00852.1"/>
    <property type="molecule type" value="Genomic_DNA"/>
</dbReference>
<comment type="catalytic activity">
    <reaction evidence="20">
        <text>a secondary alcohol + NAD(+) = a ketone + NADH + H(+)</text>
        <dbReference type="Rhea" id="RHEA:10740"/>
        <dbReference type="ChEBI" id="CHEBI:15378"/>
        <dbReference type="ChEBI" id="CHEBI:17087"/>
        <dbReference type="ChEBI" id="CHEBI:35681"/>
        <dbReference type="ChEBI" id="CHEBI:57540"/>
        <dbReference type="ChEBI" id="CHEBI:57945"/>
        <dbReference type="EC" id="1.1.1.1"/>
    </reaction>
</comment>
<evidence type="ECO:0000256" key="7">
    <source>
        <dbReference type="ARBA" id="ARBA00020108"/>
    </source>
</evidence>
<dbReference type="GO" id="GO:0005829">
    <property type="term" value="C:cytosol"/>
    <property type="evidence" value="ECO:0007669"/>
    <property type="project" value="TreeGrafter"/>
</dbReference>
<proteinExistence type="inferred from homology"/>
<comment type="catalytic activity">
    <reaction evidence="21">
        <text>a primary alcohol + NAD(+) = an aldehyde + NADH + H(+)</text>
        <dbReference type="Rhea" id="RHEA:10736"/>
        <dbReference type="ChEBI" id="CHEBI:15378"/>
        <dbReference type="ChEBI" id="CHEBI:15734"/>
        <dbReference type="ChEBI" id="CHEBI:17478"/>
        <dbReference type="ChEBI" id="CHEBI:57540"/>
        <dbReference type="ChEBI" id="CHEBI:57945"/>
        <dbReference type="EC" id="1.1.1.1"/>
    </reaction>
</comment>
<dbReference type="FunFam" id="3.90.180.10:FF:000001">
    <property type="entry name" value="S-(hydroxymethyl)glutathione dehydrogenase"/>
    <property type="match status" value="2"/>
</dbReference>
<dbReference type="Gene3D" id="3.40.50.720">
    <property type="entry name" value="NAD(P)-binding Rossmann-like Domain"/>
    <property type="match status" value="3"/>
</dbReference>
<dbReference type="STRING" id="44316.ENSEGOP00005005259"/>
<keyword evidence="13" id="KW-0520">NAD</keyword>
<feature type="domain" description="Enoyl reductase (ER)" evidence="23">
    <location>
        <begin position="16"/>
        <end position="340"/>
    </location>
</feature>
<dbReference type="SUPFAM" id="SSF51735">
    <property type="entry name" value="NAD(P)-binding Rossmann-fold domains"/>
    <property type="match status" value="3"/>
</dbReference>
<dbReference type="GO" id="GO:0004022">
    <property type="term" value="F:alcohol dehydrogenase (NAD+) activity"/>
    <property type="evidence" value="ECO:0007669"/>
    <property type="project" value="UniProtKB-EC"/>
</dbReference>
<dbReference type="Pfam" id="PF00107">
    <property type="entry name" value="ADH_zinc_N"/>
    <property type="match status" value="3"/>
</dbReference>
<comment type="catalytic activity">
    <reaction evidence="18">
        <text>S-(hydroxymethyl)glutathione + NAD(+) = S-formylglutathione + NADH + H(+)</text>
        <dbReference type="Rhea" id="RHEA:19985"/>
        <dbReference type="ChEBI" id="CHEBI:15378"/>
        <dbReference type="ChEBI" id="CHEBI:57540"/>
        <dbReference type="ChEBI" id="CHEBI:57688"/>
        <dbReference type="ChEBI" id="CHEBI:57945"/>
        <dbReference type="ChEBI" id="CHEBI:58758"/>
        <dbReference type="EC" id="1.1.1.284"/>
    </reaction>
</comment>
<dbReference type="CDD" id="cd08300">
    <property type="entry name" value="alcohol_DH_class_III"/>
    <property type="match status" value="1"/>
</dbReference>
<evidence type="ECO:0000256" key="22">
    <source>
        <dbReference type="ARBA" id="ARBA00082950"/>
    </source>
</evidence>
<evidence type="ECO:0000256" key="9">
    <source>
        <dbReference type="ARBA" id="ARBA00022723"/>
    </source>
</evidence>
<dbReference type="GO" id="GO:0046294">
    <property type="term" value="P:formaldehyde catabolic process"/>
    <property type="evidence" value="ECO:0007669"/>
    <property type="project" value="InterPro"/>
</dbReference>
<dbReference type="CDD" id="cd08299">
    <property type="entry name" value="alcohol_DH_class_I_II_IV"/>
    <property type="match status" value="2"/>
</dbReference>
<gene>
    <name evidence="24" type="ORF">DV515_00008445</name>
</gene>
<dbReference type="InterPro" id="IPR014183">
    <property type="entry name" value="ADH_3"/>
</dbReference>
<evidence type="ECO:0000256" key="6">
    <source>
        <dbReference type="ARBA" id="ARBA00013190"/>
    </source>
</evidence>
<evidence type="ECO:0000313" key="25">
    <source>
        <dbReference type="Proteomes" id="UP000276834"/>
    </source>
</evidence>
<sequence length="1144" mass="121436">MTMDEVIKCKAAVLWEANKPFSIEEVEVAPPKEHEVRIKVMATGICRSDDHVVTGALVMPFPIILGHEAAGVVESVGQGVTSVKPGAGLMPDGTTRFTCKGKAIYHFLGTSTFTEYTVLHESAVAKIDSAAPLEKVCLIGCGFSTGYGAALQTAKVEPGSTCAIFGLGGVGLSVIMGCKVAGAARIIAVDINSDKFAKAKELGATDCVNPKDFNKPVHQVLMEMTGEGVDYSFEVIGRTDTMSAALACCHCNYGVSVIVGVPPAAQNITFDPMLLFTGRSWKGSVFGGWKSKDAVPKLVADYMKKKFVLDPLITHTLPWTKINEGFDLLRAGKSLDRRVLMALPNDSLALGTPRGSRSVGYLWTALAQLCVIRCRAAVAWAPGKPLSVEEVEVAPPKAGEVRIKIVATGICHTDDILKCPLPNVEFPVIPGHEGAGIVESIGQGVTSVKPGDKVIPLCLPQCGECSFCQNPESNYCLKTHFAEPQNLLPDKTSRFSCKGQQIHHFLWVSTFAEYTVVPEYAVAKIDAAAPLDKVCLIGCGFSTGYGAAINTAKVKPGSTCAVFGLGGVGLSVVMGCKAAGASRIIAVDINKDKFAKAKELGATDCINPKDFKKPVQEVLTEMTGHGVDYSFEAIGHADTMIAALASCNTNTGVCVMVGVLNSEISIDPVLLLTGRTWKGTILGGWKTRECIPKLVSSYLEGKFNSDLLITHTLPFAKVNEGFELLRAGKRGVGALQQNPSGPSASLGALHVSCISLLESYLKTILIRNRKFNIDVIKCKAAVAWEAGKPLSIEEVEVAPPKAHEVRIKIVATAVCHTDAYTLSGADPEGCFPVILGHEGAGIVESVGEGVTKVKKGDTVIPLYIPQCGECKFCKNPKTNLCQKIRITQGKGVMPDGTSRFTCKGKQIYHFMGTSTFSEYTVVADISVAKIDAAAPLDKVCLLGCGISTGYGAAVNTAKVEPGSTCAVFGLGGVGLAVIMGCKIAGASRIIGIDINKDKYAKAKEFGATECISPQDSKKPIQEVLVEMTDGGVDYSFECIGNVGVMRAALEACHKGWGVSVIVGVAAAGQEISTRPFQLVTGRTWKGTAFGGWKSVDNVPKLVTEYMSKKIKVDEFVTHTLPSDKINEAFELMHSGKSIRTVLKF</sequence>
<dbReference type="InterPro" id="IPR002328">
    <property type="entry name" value="ADH_Zn_CS"/>
</dbReference>
<keyword evidence="8" id="KW-0963">Cytoplasm</keyword>
<reference evidence="24 25" key="1">
    <citation type="journal article" date="2018" name="Proc. R. Soc. B">
        <title>A non-coding region near Follistatin controls head colour polymorphism in the Gouldian finch.</title>
        <authorList>
            <person name="Toomey M.B."/>
            <person name="Marques C.I."/>
            <person name="Andrade P."/>
            <person name="Araujo P.M."/>
            <person name="Sabatino S."/>
            <person name="Gazda M.A."/>
            <person name="Afonso S."/>
            <person name="Lopes R.J."/>
            <person name="Corbo J.C."/>
            <person name="Carneiro M."/>
        </authorList>
    </citation>
    <scope>NUCLEOTIDE SEQUENCE [LARGE SCALE GENOMIC DNA]</scope>
    <source>
        <strain evidence="24">Red01</strain>
        <tissue evidence="24">Muscle</tissue>
    </source>
</reference>
<dbReference type="PANTHER" id="PTHR43880:SF4">
    <property type="entry name" value="ALCOHOL DEHYDROGENASE CLASS-3"/>
    <property type="match status" value="1"/>
</dbReference>
<comment type="subcellular location">
    <subcellularLocation>
        <location evidence="2">Cytoplasm</location>
    </subcellularLocation>
</comment>
<comment type="caution">
    <text evidence="24">The sequence shown here is derived from an EMBL/GenBank/DDBJ whole genome shotgun (WGS) entry which is preliminary data.</text>
</comment>
<evidence type="ECO:0000256" key="8">
    <source>
        <dbReference type="ARBA" id="ARBA00022490"/>
    </source>
</evidence>
<dbReference type="SMART" id="SM00829">
    <property type="entry name" value="PKS_ER"/>
    <property type="match status" value="1"/>
</dbReference>
<comment type="cofactor">
    <cofactor evidence="1">
        <name>Zn(2+)</name>
        <dbReference type="ChEBI" id="CHEBI:29105"/>
    </cofactor>
</comment>
<dbReference type="InterPro" id="IPR020843">
    <property type="entry name" value="ER"/>
</dbReference>
<evidence type="ECO:0000256" key="19">
    <source>
        <dbReference type="ARBA" id="ARBA00048942"/>
    </source>
</evidence>
<evidence type="ECO:0000256" key="10">
    <source>
        <dbReference type="ARBA" id="ARBA00022833"/>
    </source>
</evidence>
<keyword evidence="10" id="KW-0862">Zinc</keyword>
<dbReference type="FunFam" id="3.40.50.720:FF:000003">
    <property type="entry name" value="S-(hydroxymethyl)glutathione dehydrogenase"/>
    <property type="match status" value="3"/>
</dbReference>
<dbReference type="NCBIfam" id="TIGR02818">
    <property type="entry name" value="adh_III_F_hyde"/>
    <property type="match status" value="1"/>
</dbReference>
<evidence type="ECO:0000256" key="16">
    <source>
        <dbReference type="ARBA" id="ARBA00033399"/>
    </source>
</evidence>
<evidence type="ECO:0000256" key="12">
    <source>
        <dbReference type="ARBA" id="ARBA00023002"/>
    </source>
</evidence>
<organism evidence="24 25">
    <name type="scientific">Chloebia gouldiae</name>
    <name type="common">Gouldian finch</name>
    <name type="synonym">Erythrura gouldiae</name>
    <dbReference type="NCBI Taxonomy" id="44316"/>
    <lineage>
        <taxon>Eukaryota</taxon>
        <taxon>Metazoa</taxon>
        <taxon>Chordata</taxon>
        <taxon>Craniata</taxon>
        <taxon>Vertebrata</taxon>
        <taxon>Euteleostomi</taxon>
        <taxon>Archelosauria</taxon>
        <taxon>Archosauria</taxon>
        <taxon>Dinosauria</taxon>
        <taxon>Saurischia</taxon>
        <taxon>Theropoda</taxon>
        <taxon>Coelurosauria</taxon>
        <taxon>Aves</taxon>
        <taxon>Neognathae</taxon>
        <taxon>Neoaves</taxon>
        <taxon>Telluraves</taxon>
        <taxon>Australaves</taxon>
        <taxon>Passeriformes</taxon>
        <taxon>Passeroidea</taxon>
        <taxon>Passeridae</taxon>
        <taxon>Chloebia</taxon>
    </lineage>
</organism>
<evidence type="ECO:0000259" key="23">
    <source>
        <dbReference type="SMART" id="SM00829"/>
    </source>
</evidence>
<dbReference type="InterPro" id="IPR013149">
    <property type="entry name" value="ADH-like_C"/>
</dbReference>
<dbReference type="InterPro" id="IPR036291">
    <property type="entry name" value="NAD(P)-bd_dom_sf"/>
</dbReference>
<keyword evidence="25" id="KW-1185">Reference proteome</keyword>
<dbReference type="Pfam" id="PF08240">
    <property type="entry name" value="ADH_N"/>
    <property type="match status" value="3"/>
</dbReference>
<dbReference type="Proteomes" id="UP000276834">
    <property type="component" value="Unassembled WGS sequence"/>
</dbReference>
<comment type="catalytic activity">
    <reaction evidence="17">
        <text>S-(hydroxymethyl)glutathione + NADP(+) = S-formylglutathione + NADPH + H(+)</text>
        <dbReference type="Rhea" id="RHEA:19981"/>
        <dbReference type="ChEBI" id="CHEBI:15378"/>
        <dbReference type="ChEBI" id="CHEBI:57688"/>
        <dbReference type="ChEBI" id="CHEBI:57783"/>
        <dbReference type="ChEBI" id="CHEBI:58349"/>
        <dbReference type="ChEBI" id="CHEBI:58758"/>
        <dbReference type="EC" id="1.1.1.284"/>
    </reaction>
</comment>
<dbReference type="PANTHER" id="PTHR43880">
    <property type="entry name" value="ALCOHOL DEHYDROGENASE"/>
    <property type="match status" value="1"/>
</dbReference>
<dbReference type="GO" id="GO:0008270">
    <property type="term" value="F:zinc ion binding"/>
    <property type="evidence" value="ECO:0007669"/>
    <property type="project" value="InterPro"/>
</dbReference>
<comment type="similarity">
    <text evidence="3">Belongs to the zinc-containing alcohol dehydrogenase family. Class-III subfamily.</text>
</comment>
<evidence type="ECO:0000256" key="14">
    <source>
        <dbReference type="ARBA" id="ARBA00031007"/>
    </source>
</evidence>
<evidence type="ECO:0000256" key="18">
    <source>
        <dbReference type="ARBA" id="ARBA00048110"/>
    </source>
</evidence>
<evidence type="ECO:0000256" key="21">
    <source>
        <dbReference type="ARBA" id="ARBA00049243"/>
    </source>
</evidence>
<keyword evidence="11" id="KW-0007">Acetylation</keyword>
<dbReference type="InterPro" id="IPR011032">
    <property type="entry name" value="GroES-like_sf"/>
</dbReference>
<evidence type="ECO:0000256" key="15">
    <source>
        <dbReference type="ARBA" id="ARBA00032767"/>
    </source>
</evidence>
<evidence type="ECO:0000256" key="2">
    <source>
        <dbReference type="ARBA" id="ARBA00004496"/>
    </source>
</evidence>
<dbReference type="EC" id="1.1.1.284" evidence="5"/>
<dbReference type="GO" id="GO:0051903">
    <property type="term" value="F:S-(hydroxymethyl)glutathione dehydrogenase [NAD(P)+] activity"/>
    <property type="evidence" value="ECO:0007669"/>
    <property type="project" value="UniProtKB-EC"/>
</dbReference>
<keyword evidence="12" id="KW-0560">Oxidoreductase</keyword>
<evidence type="ECO:0000256" key="17">
    <source>
        <dbReference type="ARBA" id="ARBA00047793"/>
    </source>
</evidence>
<evidence type="ECO:0000256" key="5">
    <source>
        <dbReference type="ARBA" id="ARBA00012309"/>
    </source>
</evidence>
<dbReference type="Gene3D" id="3.90.180.10">
    <property type="entry name" value="Medium-chain alcohol dehydrogenases, catalytic domain"/>
    <property type="match status" value="4"/>
</dbReference>
<dbReference type="PROSITE" id="PS00059">
    <property type="entry name" value="ADH_ZINC"/>
    <property type="match status" value="3"/>
</dbReference>
<evidence type="ECO:0000256" key="3">
    <source>
        <dbReference type="ARBA" id="ARBA00010902"/>
    </source>
</evidence>